<accession>A0A814TR23</accession>
<organism evidence="1 3">
    <name type="scientific">Didymodactylos carnosus</name>
    <dbReference type="NCBI Taxonomy" id="1234261"/>
    <lineage>
        <taxon>Eukaryota</taxon>
        <taxon>Metazoa</taxon>
        <taxon>Spiralia</taxon>
        <taxon>Gnathifera</taxon>
        <taxon>Rotifera</taxon>
        <taxon>Eurotatoria</taxon>
        <taxon>Bdelloidea</taxon>
        <taxon>Philodinida</taxon>
        <taxon>Philodinidae</taxon>
        <taxon>Didymodactylos</taxon>
    </lineage>
</organism>
<reference evidence="1" key="1">
    <citation type="submission" date="2021-02" db="EMBL/GenBank/DDBJ databases">
        <authorList>
            <person name="Nowell W R."/>
        </authorList>
    </citation>
    <scope>NUCLEOTIDE SEQUENCE</scope>
</reference>
<keyword evidence="3" id="KW-1185">Reference proteome</keyword>
<comment type="caution">
    <text evidence="1">The sequence shown here is derived from an EMBL/GenBank/DDBJ whole genome shotgun (WGS) entry which is preliminary data.</text>
</comment>
<protein>
    <submittedName>
        <fullName evidence="1">Uncharacterized protein</fullName>
    </submittedName>
</protein>
<dbReference type="Proteomes" id="UP000681722">
    <property type="component" value="Unassembled WGS sequence"/>
</dbReference>
<dbReference type="AlphaFoldDB" id="A0A814TR23"/>
<dbReference type="Proteomes" id="UP000663829">
    <property type="component" value="Unassembled WGS sequence"/>
</dbReference>
<proteinExistence type="predicted"/>
<dbReference type="EMBL" id="CAJNOQ010007350">
    <property type="protein sequence ID" value="CAF1165724.1"/>
    <property type="molecule type" value="Genomic_DNA"/>
</dbReference>
<dbReference type="Gene3D" id="1.25.10.10">
    <property type="entry name" value="Leucine-rich Repeat Variant"/>
    <property type="match status" value="1"/>
</dbReference>
<evidence type="ECO:0000313" key="1">
    <source>
        <dbReference type="EMBL" id="CAF1165724.1"/>
    </source>
</evidence>
<name>A0A814TR23_9BILA</name>
<evidence type="ECO:0000313" key="2">
    <source>
        <dbReference type="EMBL" id="CAF3929374.1"/>
    </source>
</evidence>
<dbReference type="OrthoDB" id="7369129at2759"/>
<evidence type="ECO:0000313" key="3">
    <source>
        <dbReference type="Proteomes" id="UP000663829"/>
    </source>
</evidence>
<sequence length="97" mass="10745">ILTMYVCLDGETDVEEDDNWEVLNVGDQAFGIKTSGLEEKSSACSMLVGYARELKEGSDNYVEETTKLMIPLLRFYFHEAAEGGEKGLDYKAPGKAL</sequence>
<dbReference type="InterPro" id="IPR011989">
    <property type="entry name" value="ARM-like"/>
</dbReference>
<dbReference type="EMBL" id="CAJOBC010007349">
    <property type="protein sequence ID" value="CAF3929374.1"/>
    <property type="molecule type" value="Genomic_DNA"/>
</dbReference>
<feature type="non-terminal residue" evidence="1">
    <location>
        <position position="1"/>
    </location>
</feature>
<gene>
    <name evidence="1" type="ORF">GPM918_LOCUS21916</name>
    <name evidence="2" type="ORF">SRO942_LOCUS21914</name>
</gene>